<proteinExistence type="inferred from homology"/>
<dbReference type="SUPFAM" id="SSF56954">
    <property type="entry name" value="Outer membrane efflux proteins (OEP)"/>
    <property type="match status" value="1"/>
</dbReference>
<dbReference type="InterPro" id="IPR010131">
    <property type="entry name" value="MdtP/NodT-like"/>
</dbReference>
<evidence type="ECO:0000256" key="2">
    <source>
        <dbReference type="SAM" id="SignalP"/>
    </source>
</evidence>
<feature type="signal peptide" evidence="2">
    <location>
        <begin position="1"/>
        <end position="35"/>
    </location>
</feature>
<feature type="chain" id="PRO_5047265560" evidence="2">
    <location>
        <begin position="36"/>
        <end position="513"/>
    </location>
</feature>
<accession>A0ABW2REM8</accession>
<sequence>MQKSIKLRSAKKFSTGPRLLALSAALFLAGCGSLAPVPFKAEDIQERAAQDRVQMYADQEPIAAPLTFHEAAARALKYNLDYRLKLMESALSRSLHDVSSHEMLPRLVAGAGYVYRNNDSGGSSIGIIDREESLRPSTSQERERTLANLNFSWNALDFGVSYYRAQQKADQVLMAEERRRKVVQNVLQDVRNSYWRALGAQKLIGRVDSLLARVNTALANAKEVEAKGLMPRAQVLSYQRALLDAVSLLTLRRQDLELARAELKALMSVAPGTTITLADEKEFALPAVPGNIEALERMAMEKRPEIMEEWYRKRVTENDIKAAKAMLWPNISIDLGPQYDSNRFNYNSSWVDAGVRVSWNILRLAQLPALKRAHEHQNKTDDMRRMALSMAVLTQVRVGVQRYGLSLAELKFAEESLRVDQSLFDYAKAASQSRFDSELEVIRSEARALLAEYQRYAAYSNAQAAWGRVYNSVGLDVLPETIDGHDVKTLAAALENTMSQWQGQVFTTVAAKK</sequence>
<dbReference type="Proteomes" id="UP001596495">
    <property type="component" value="Unassembled WGS sequence"/>
</dbReference>
<reference evidence="4" key="1">
    <citation type="journal article" date="2019" name="Int. J. Syst. Evol. Microbiol.">
        <title>The Global Catalogue of Microorganisms (GCM) 10K type strain sequencing project: providing services to taxonomists for standard genome sequencing and annotation.</title>
        <authorList>
            <consortium name="The Broad Institute Genomics Platform"/>
            <consortium name="The Broad Institute Genome Sequencing Center for Infectious Disease"/>
            <person name="Wu L."/>
            <person name="Ma J."/>
        </authorList>
    </citation>
    <scope>NUCLEOTIDE SEQUENCE [LARGE SCALE GENOMIC DNA]</scope>
    <source>
        <strain evidence="4">CCUG 54518</strain>
    </source>
</reference>
<dbReference type="EMBL" id="JBHTBX010000021">
    <property type="protein sequence ID" value="MFC7436557.1"/>
    <property type="molecule type" value="Genomic_DNA"/>
</dbReference>
<dbReference type="Gene3D" id="1.20.1600.10">
    <property type="entry name" value="Outer membrane efflux proteins (OEP)"/>
    <property type="match status" value="1"/>
</dbReference>
<comment type="similarity">
    <text evidence="1">Belongs to the outer membrane factor (OMF) (TC 1.B.17) family.</text>
</comment>
<dbReference type="RefSeq" id="WP_382260240.1">
    <property type="nucleotide sequence ID" value="NZ_JBHTBX010000021.1"/>
</dbReference>
<protein>
    <submittedName>
        <fullName evidence="3">TolC family protein</fullName>
    </submittedName>
</protein>
<evidence type="ECO:0000313" key="3">
    <source>
        <dbReference type="EMBL" id="MFC7436557.1"/>
    </source>
</evidence>
<keyword evidence="2" id="KW-0732">Signal</keyword>
<dbReference type="PROSITE" id="PS51257">
    <property type="entry name" value="PROKAR_LIPOPROTEIN"/>
    <property type="match status" value="1"/>
</dbReference>
<keyword evidence="4" id="KW-1185">Reference proteome</keyword>
<name>A0ABW2REM8_9BURK</name>
<organism evidence="3 4">
    <name type="scientific">Hydrogenophaga bisanensis</name>
    <dbReference type="NCBI Taxonomy" id="439611"/>
    <lineage>
        <taxon>Bacteria</taxon>
        <taxon>Pseudomonadati</taxon>
        <taxon>Pseudomonadota</taxon>
        <taxon>Betaproteobacteria</taxon>
        <taxon>Burkholderiales</taxon>
        <taxon>Comamonadaceae</taxon>
        <taxon>Hydrogenophaga</taxon>
    </lineage>
</organism>
<comment type="caution">
    <text evidence="3">The sequence shown here is derived from an EMBL/GenBank/DDBJ whole genome shotgun (WGS) entry which is preliminary data.</text>
</comment>
<dbReference type="PANTHER" id="PTHR30203">
    <property type="entry name" value="OUTER MEMBRANE CATION EFFLUX PROTEIN"/>
    <property type="match status" value="1"/>
</dbReference>
<evidence type="ECO:0000256" key="1">
    <source>
        <dbReference type="ARBA" id="ARBA00007613"/>
    </source>
</evidence>
<dbReference type="Pfam" id="PF02321">
    <property type="entry name" value="OEP"/>
    <property type="match status" value="2"/>
</dbReference>
<evidence type="ECO:0000313" key="4">
    <source>
        <dbReference type="Proteomes" id="UP001596495"/>
    </source>
</evidence>
<dbReference type="InterPro" id="IPR003423">
    <property type="entry name" value="OMP_efflux"/>
</dbReference>
<gene>
    <name evidence="3" type="ORF">ACFQNJ_18785</name>
</gene>